<name>A0A317UY33_ASPEC</name>
<dbReference type="InterPro" id="IPR036188">
    <property type="entry name" value="FAD/NAD-bd_sf"/>
</dbReference>
<keyword evidence="2" id="KW-0560">Oxidoreductase</keyword>
<keyword evidence="3" id="KW-0503">Monooxygenase</keyword>
<dbReference type="GeneID" id="37049762"/>
<feature type="region of interest" description="Disordered" evidence="4">
    <location>
        <begin position="261"/>
        <end position="285"/>
    </location>
</feature>
<dbReference type="OrthoDB" id="1878542at2759"/>
<dbReference type="GO" id="GO:0004497">
    <property type="term" value="F:monooxygenase activity"/>
    <property type="evidence" value="ECO:0007669"/>
    <property type="project" value="UniProtKB-KW"/>
</dbReference>
<proteinExistence type="inferred from homology"/>
<dbReference type="SUPFAM" id="SSF51905">
    <property type="entry name" value="FAD/NAD(P)-binding domain"/>
    <property type="match status" value="1"/>
</dbReference>
<dbReference type="AlphaFoldDB" id="A0A317UY33"/>
<organism evidence="5 6">
    <name type="scientific">Aspergillus eucalypticola (strain CBS 122712 / IBT 29274)</name>
    <dbReference type="NCBI Taxonomy" id="1448314"/>
    <lineage>
        <taxon>Eukaryota</taxon>
        <taxon>Fungi</taxon>
        <taxon>Dikarya</taxon>
        <taxon>Ascomycota</taxon>
        <taxon>Pezizomycotina</taxon>
        <taxon>Eurotiomycetes</taxon>
        <taxon>Eurotiomycetidae</taxon>
        <taxon>Eurotiales</taxon>
        <taxon>Aspergillaceae</taxon>
        <taxon>Aspergillus</taxon>
        <taxon>Aspergillus subgen. Circumdati</taxon>
    </lineage>
</organism>
<evidence type="ECO:0000256" key="3">
    <source>
        <dbReference type="ARBA" id="ARBA00023033"/>
    </source>
</evidence>
<sequence>MKVIIIGGDVSALVCAITCRRDNLNVIVLESGQDTETPPGVQIPPNGTHLLRRLGLLDEVLEKGNILQTIDFRHYADGGLIRSMPCGEETCRVYRGPWITIHRADLLQILRDRARKLGTEIRSAAVREVNSATAEVILEDWEKLQGDIVIKANDKTINEPPSSSTPNDTETIYQATISRKHLEALNNPTIDELWQDRHSTTVWLGPNQHAVFYPVRHSQTFILNIYHTNTDSNSSTTPTAQEICTGWDTRLQTILTLTPTLTPTTTSSNHTHNHHHQTPTQNTPPQSLLTHLPTQITQTIPPYLFQTTSTAIEDALTLGTLLSLYNQHTHLHFHPQLEPQSQSHSHLPSLLTLHTTLRAPITTSKTQAALSTLRTIQLENGLTQQARDWVLSGAGITRDTDGWWKVVSSRQEGVLGGGVGLVDETGRAFWEWMRERGGGLGDREREGSSSSSWRSSCGIGGSRRRWYAWC</sequence>
<comment type="similarity">
    <text evidence="1">Belongs to the paxM FAD-dependent monooxygenase family.</text>
</comment>
<dbReference type="VEuPathDB" id="FungiDB:BO83DRAFT_320043"/>
<dbReference type="Gene3D" id="3.50.50.60">
    <property type="entry name" value="FAD/NAD(P)-binding domain"/>
    <property type="match status" value="1"/>
</dbReference>
<feature type="compositionally biased region" description="Low complexity" evidence="4">
    <location>
        <begin position="261"/>
        <end position="270"/>
    </location>
</feature>
<evidence type="ECO:0000313" key="5">
    <source>
        <dbReference type="EMBL" id="PWY66249.1"/>
    </source>
</evidence>
<dbReference type="EMBL" id="MSFU01000025">
    <property type="protein sequence ID" value="PWY66249.1"/>
    <property type="molecule type" value="Genomic_DNA"/>
</dbReference>
<dbReference type="PANTHER" id="PTHR13789">
    <property type="entry name" value="MONOOXYGENASE"/>
    <property type="match status" value="1"/>
</dbReference>
<dbReference type="RefSeq" id="XP_025384900.1">
    <property type="nucleotide sequence ID" value="XM_025527800.1"/>
</dbReference>
<dbReference type="PANTHER" id="PTHR13789:SF311">
    <property type="entry name" value="HYDROXYLASE, PUTATIVE (AFU_ORTHOLOGUE AFUA_5G10180)-RELATED"/>
    <property type="match status" value="1"/>
</dbReference>
<protein>
    <submittedName>
        <fullName evidence="5">Salicylate hydroxylase</fullName>
    </submittedName>
</protein>
<evidence type="ECO:0000256" key="1">
    <source>
        <dbReference type="ARBA" id="ARBA00007992"/>
    </source>
</evidence>
<dbReference type="InterPro" id="IPR050493">
    <property type="entry name" value="FAD-dep_Monooxygenase_BioMet"/>
</dbReference>
<evidence type="ECO:0000256" key="4">
    <source>
        <dbReference type="SAM" id="MobiDB-lite"/>
    </source>
</evidence>
<feature type="region of interest" description="Disordered" evidence="4">
    <location>
        <begin position="439"/>
        <end position="461"/>
    </location>
</feature>
<accession>A0A317UY33</accession>
<evidence type="ECO:0000256" key="2">
    <source>
        <dbReference type="ARBA" id="ARBA00023002"/>
    </source>
</evidence>
<comment type="caution">
    <text evidence="5">The sequence shown here is derived from an EMBL/GenBank/DDBJ whole genome shotgun (WGS) entry which is preliminary data.</text>
</comment>
<gene>
    <name evidence="5" type="ORF">BO83DRAFT_320043</name>
</gene>
<evidence type="ECO:0000313" key="6">
    <source>
        <dbReference type="Proteomes" id="UP000246171"/>
    </source>
</evidence>
<dbReference type="Proteomes" id="UP000246171">
    <property type="component" value="Unassembled WGS sequence"/>
</dbReference>
<reference evidence="5" key="1">
    <citation type="submission" date="2016-12" db="EMBL/GenBank/DDBJ databases">
        <title>The genomes of Aspergillus section Nigri reveals drivers in fungal speciation.</title>
        <authorList>
            <consortium name="DOE Joint Genome Institute"/>
            <person name="Vesth T.C."/>
            <person name="Nybo J."/>
            <person name="Theobald S."/>
            <person name="Brandl J."/>
            <person name="Frisvad J.C."/>
            <person name="Nielsen K.F."/>
            <person name="Lyhne E.K."/>
            <person name="Kogle M.E."/>
            <person name="Kuo A."/>
            <person name="Riley R."/>
            <person name="Clum A."/>
            <person name="Nolan M."/>
            <person name="Lipzen A."/>
            <person name="Salamov A."/>
            <person name="Henrissat B."/>
            <person name="Wiebenga A."/>
            <person name="De vries R.P."/>
            <person name="Grigoriev I.V."/>
            <person name="Mortensen U.H."/>
            <person name="Andersen M.R."/>
            <person name="Baker S.E."/>
        </authorList>
    </citation>
    <scope>NUCLEOTIDE SEQUENCE</scope>
    <source>
        <strain evidence="5">CBS 122712</strain>
    </source>
</reference>
<keyword evidence="6" id="KW-1185">Reference proteome</keyword>
<feature type="compositionally biased region" description="Low complexity" evidence="4">
    <location>
        <begin position="448"/>
        <end position="457"/>
    </location>
</feature>